<keyword evidence="3" id="KW-1185">Reference proteome</keyword>
<feature type="signal peptide" evidence="1">
    <location>
        <begin position="1"/>
        <end position="27"/>
    </location>
</feature>
<dbReference type="Proteomes" id="UP000179441">
    <property type="component" value="Unassembled WGS sequence"/>
</dbReference>
<name>A0A1S1LZU9_MYCCH</name>
<dbReference type="EMBL" id="MLIS01000083">
    <property type="protein sequence ID" value="OHU75833.1"/>
    <property type="molecule type" value="Genomic_DNA"/>
</dbReference>
<dbReference type="AlphaFoldDB" id="A0A1S1LZU9"/>
<dbReference type="RefSeq" id="WP_070916261.1">
    <property type="nucleotide sequence ID" value="NZ_JAAOOS010000001.1"/>
</dbReference>
<protein>
    <submittedName>
        <fullName evidence="2">Uncharacterized protein</fullName>
    </submittedName>
</protein>
<evidence type="ECO:0000256" key="1">
    <source>
        <dbReference type="SAM" id="SignalP"/>
    </source>
</evidence>
<feature type="chain" id="PRO_5010099308" evidence="1">
    <location>
        <begin position="28"/>
        <end position="148"/>
    </location>
</feature>
<sequence length="148" mass="16265">MRIASFSRYFFITACSLVFSLSTAACAPAEPNPTADRDHVVATVLPKLESELGKPVKLDVKTLNIADGWAMIDGKILDMNGQLVDYAGTKYAREIAGPKSKRYDGLLKQTDGKWSIVESAIGPTDVRWAGWKVKYPEAPAQIFDIPME</sequence>
<comment type="caution">
    <text evidence="2">The sequence shown here is derived from an EMBL/GenBank/DDBJ whole genome shotgun (WGS) entry which is preliminary data.</text>
</comment>
<evidence type="ECO:0000313" key="2">
    <source>
        <dbReference type="EMBL" id="OHU75833.1"/>
    </source>
</evidence>
<dbReference type="PROSITE" id="PS51257">
    <property type="entry name" value="PROKAR_LIPOPROTEIN"/>
    <property type="match status" value="1"/>
</dbReference>
<gene>
    <name evidence="2" type="ORF">BKG84_26350</name>
</gene>
<proteinExistence type="predicted"/>
<evidence type="ECO:0000313" key="3">
    <source>
        <dbReference type="Proteomes" id="UP000179441"/>
    </source>
</evidence>
<accession>A0A1S1LZU9</accession>
<organism evidence="2 3">
    <name type="scientific">Mycobacteroides chelonae</name>
    <name type="common">Mycobacterium chelonae</name>
    <dbReference type="NCBI Taxonomy" id="1774"/>
    <lineage>
        <taxon>Bacteria</taxon>
        <taxon>Bacillati</taxon>
        <taxon>Actinomycetota</taxon>
        <taxon>Actinomycetes</taxon>
        <taxon>Mycobacteriales</taxon>
        <taxon>Mycobacteriaceae</taxon>
        <taxon>Mycobacteroides</taxon>
    </lineage>
</organism>
<keyword evidence="1" id="KW-0732">Signal</keyword>
<reference evidence="2 3" key="1">
    <citation type="submission" date="2016-10" db="EMBL/GenBank/DDBJ databases">
        <title>Evaluation of Human, Veterinary and Environmental Mycobacterium chelonae Isolates by Core Genome Phylogenomic Analysis, Targeted Gene Comparison, and Anti-microbial Susceptibility Patterns: A Tale of Mistaken Identities.</title>
        <authorList>
            <person name="Fogelson S.B."/>
            <person name="Camus A.C."/>
            <person name="Lorenz W."/>
            <person name="Vasireddy R."/>
            <person name="Vasireddy S."/>
            <person name="Smith T."/>
            <person name="Brown-Elliott B.A."/>
            <person name="Wallace R.J.Jr."/>
            <person name="Hasan N.A."/>
            <person name="Reischl U."/>
            <person name="Sanchez S."/>
        </authorList>
    </citation>
    <scope>NUCLEOTIDE SEQUENCE [LARGE SCALE GENOMIC DNA]</scope>
    <source>
        <strain evidence="2 3">15518</strain>
    </source>
</reference>